<proteinExistence type="predicted"/>
<dbReference type="Ensembl" id="ENSLAFT00000007179.2">
    <property type="protein sequence ID" value="ENSLAFP00000006041.2"/>
    <property type="gene ID" value="ENSLAFG00000007181.2"/>
</dbReference>
<feature type="domain" description="Ig-like" evidence="3">
    <location>
        <begin position="21"/>
        <end position="126"/>
    </location>
</feature>
<dbReference type="SUPFAM" id="SSF48726">
    <property type="entry name" value="Immunoglobulin"/>
    <property type="match status" value="1"/>
</dbReference>
<dbReference type="PROSITE" id="PS50835">
    <property type="entry name" value="IG_LIKE"/>
    <property type="match status" value="1"/>
</dbReference>
<dbReference type="AlphaFoldDB" id="G3SZJ3"/>
<protein>
    <recommendedName>
        <fullName evidence="3">Ig-like domain-containing protein</fullName>
    </recommendedName>
</protein>
<reference evidence="4" key="3">
    <citation type="submission" date="2025-09" db="UniProtKB">
        <authorList>
            <consortium name="Ensembl"/>
        </authorList>
    </citation>
    <scope>IDENTIFICATION</scope>
    <source>
        <strain evidence="4">Isolate ISIS603380</strain>
    </source>
</reference>
<dbReference type="SMART" id="SM00406">
    <property type="entry name" value="IGv"/>
    <property type="match status" value="1"/>
</dbReference>
<dbReference type="InterPro" id="IPR013783">
    <property type="entry name" value="Ig-like_fold"/>
</dbReference>
<feature type="chain" id="PRO_5003454661" description="Ig-like domain-containing protein" evidence="2">
    <location>
        <begin position="20"/>
        <end position="143"/>
    </location>
</feature>
<dbReference type="Proteomes" id="UP000007646">
    <property type="component" value="Unassembled WGS sequence"/>
</dbReference>
<evidence type="ECO:0000313" key="4">
    <source>
        <dbReference type="Ensembl" id="ENSLAFP00000006041.2"/>
    </source>
</evidence>
<dbReference type="GeneTree" id="ENSGT00940000161017"/>
<dbReference type="Gene3D" id="2.60.40.10">
    <property type="entry name" value="Immunoglobulins"/>
    <property type="match status" value="1"/>
</dbReference>
<dbReference type="InterPro" id="IPR007110">
    <property type="entry name" value="Ig-like_dom"/>
</dbReference>
<reference evidence="4" key="2">
    <citation type="submission" date="2025-08" db="UniProtKB">
        <authorList>
            <consortium name="Ensembl"/>
        </authorList>
    </citation>
    <scope>IDENTIFICATION</scope>
    <source>
        <strain evidence="4">Isolate ISIS603380</strain>
    </source>
</reference>
<dbReference type="InterPro" id="IPR036179">
    <property type="entry name" value="Ig-like_dom_sf"/>
</dbReference>
<evidence type="ECO:0000313" key="5">
    <source>
        <dbReference type="Proteomes" id="UP000007646"/>
    </source>
</evidence>
<dbReference type="PANTHER" id="PTHR23267">
    <property type="entry name" value="IMMUNOGLOBULIN LIGHT CHAIN"/>
    <property type="match status" value="1"/>
</dbReference>
<name>G3SZJ3_LOXAF</name>
<evidence type="ECO:0000256" key="1">
    <source>
        <dbReference type="SAM" id="MobiDB-lite"/>
    </source>
</evidence>
<keyword evidence="5" id="KW-1185">Reference proteome</keyword>
<dbReference type="OMA" id="YCSVGTQ"/>
<organism evidence="4 5">
    <name type="scientific">Loxodonta africana</name>
    <name type="common">African elephant</name>
    <dbReference type="NCBI Taxonomy" id="9785"/>
    <lineage>
        <taxon>Eukaryota</taxon>
        <taxon>Metazoa</taxon>
        <taxon>Chordata</taxon>
        <taxon>Craniata</taxon>
        <taxon>Vertebrata</taxon>
        <taxon>Euteleostomi</taxon>
        <taxon>Mammalia</taxon>
        <taxon>Eutheria</taxon>
        <taxon>Afrotheria</taxon>
        <taxon>Proboscidea</taxon>
        <taxon>Elephantidae</taxon>
        <taxon>Loxodonta</taxon>
    </lineage>
</organism>
<dbReference type="eggNOG" id="ENOG502RTXJ">
    <property type="taxonomic scope" value="Eukaryota"/>
</dbReference>
<keyword evidence="2" id="KW-0732">Signal</keyword>
<feature type="compositionally biased region" description="Basic and acidic residues" evidence="1">
    <location>
        <begin position="121"/>
        <end position="135"/>
    </location>
</feature>
<dbReference type="HOGENOM" id="CLU_077975_4_0_1"/>
<dbReference type="STRING" id="9785.ENSLAFP00000006041"/>
<evidence type="ECO:0000256" key="2">
    <source>
        <dbReference type="SAM" id="SignalP"/>
    </source>
</evidence>
<evidence type="ECO:0000259" key="3">
    <source>
        <dbReference type="PROSITE" id="PS50835"/>
    </source>
</evidence>
<feature type="signal peptide" evidence="2">
    <location>
        <begin position="1"/>
        <end position="19"/>
    </location>
</feature>
<feature type="region of interest" description="Disordered" evidence="1">
    <location>
        <begin position="121"/>
        <end position="143"/>
    </location>
</feature>
<dbReference type="Pfam" id="PF07686">
    <property type="entry name" value="V-set"/>
    <property type="match status" value="1"/>
</dbReference>
<dbReference type="InterPro" id="IPR013106">
    <property type="entry name" value="Ig_V-set"/>
</dbReference>
<dbReference type="InterPro" id="IPR050150">
    <property type="entry name" value="IgV_Light_Chain"/>
</dbReference>
<sequence>MSWAPVLLTLLTLCTGCGSQPVLHQLLSVFSSPGTTVTLACTVSKDYDMDIHKVHWYQQRLGQAPRFLLRFSPSNEKQGAKIPPRLSVSKDVARTLYSSISELQAEDEAVYYCAMGPRRSMDKQVEKEKREDKEPAASGSQAP</sequence>
<dbReference type="InParanoid" id="G3SZJ3"/>
<reference evidence="4 5" key="1">
    <citation type="submission" date="2009-06" db="EMBL/GenBank/DDBJ databases">
        <title>The Genome Sequence of Loxodonta africana (African elephant).</title>
        <authorList>
            <person name="Di Palma F."/>
            <person name="Heiman D."/>
            <person name="Young S."/>
            <person name="Johnson J."/>
            <person name="Lander E.S."/>
            <person name="Lindblad-Toh K."/>
        </authorList>
    </citation>
    <scope>NUCLEOTIDE SEQUENCE [LARGE SCALE GENOMIC DNA]</scope>
    <source>
        <strain evidence="4 5">Isolate ISIS603380</strain>
    </source>
</reference>
<accession>G3SZJ3</accession>